<protein>
    <submittedName>
        <fullName evidence="3">Uncharacterized protein</fullName>
    </submittedName>
</protein>
<evidence type="ECO:0000256" key="1">
    <source>
        <dbReference type="SAM" id="MobiDB-lite"/>
    </source>
</evidence>
<sequence>MSAFSRLWHRAPLWRLSFFGMIAFSGLTVLYPPHWLLKLYPPLNKLAHHVAAPPADETTGPPSGDTGKGAPTGGDSVQAAAPPIDATLTDILPFAGHQLPLPAGVWHPVLTDQAGPHGEINSNVLVRTDRGVVTGVIIARSTNASISATEADNIAAPCHDDRYTFRRQLAAPPGSAQCVATDVVYVDHDEVSAASDVNWAFRRLKVLGFPMPFVLAQALWVHMVRATDGGINFEAVSIALSPAEPGSAKLNTTPADWTPQGIGQSPFAGRFMNSVNNWILSWAPVLLAGHEGRLQPMADGQLRPGAVDPAWHGSAGRIP</sequence>
<reference evidence="3" key="1">
    <citation type="submission" date="2019-11" db="EMBL/GenBank/DDBJ databases">
        <title>Description of new Acetobacter species.</title>
        <authorList>
            <person name="Cleenwerck I."/>
            <person name="Sombolestani A.S."/>
        </authorList>
    </citation>
    <scope>NUCLEOTIDE SEQUENCE</scope>
    <source>
        <strain evidence="3">LMG 1626</strain>
    </source>
</reference>
<feature type="transmembrane region" description="Helical" evidence="2">
    <location>
        <begin position="12"/>
        <end position="31"/>
    </location>
</feature>
<evidence type="ECO:0000313" key="3">
    <source>
        <dbReference type="EMBL" id="NHO54304.1"/>
    </source>
</evidence>
<evidence type="ECO:0000313" key="4">
    <source>
        <dbReference type="Proteomes" id="UP000597459"/>
    </source>
</evidence>
<dbReference type="RefSeq" id="WP_166316154.1">
    <property type="nucleotide sequence ID" value="NZ_WOTH01000020.1"/>
</dbReference>
<gene>
    <name evidence="3" type="ORF">GOB87_10095</name>
</gene>
<comment type="caution">
    <text evidence="3">The sequence shown here is derived from an EMBL/GenBank/DDBJ whole genome shotgun (WGS) entry which is preliminary data.</text>
</comment>
<evidence type="ECO:0000256" key="2">
    <source>
        <dbReference type="SAM" id="Phobius"/>
    </source>
</evidence>
<dbReference type="AlphaFoldDB" id="A0A967B8H8"/>
<accession>A0A967B8H8</accession>
<dbReference type="Proteomes" id="UP000597459">
    <property type="component" value="Unassembled WGS sequence"/>
</dbReference>
<name>A0A967B8H8_9PROT</name>
<keyword evidence="4" id="KW-1185">Reference proteome</keyword>
<organism evidence="3 4">
    <name type="scientific">Acetobacter estunensis</name>
    <dbReference type="NCBI Taxonomy" id="104097"/>
    <lineage>
        <taxon>Bacteria</taxon>
        <taxon>Pseudomonadati</taxon>
        <taxon>Pseudomonadota</taxon>
        <taxon>Alphaproteobacteria</taxon>
        <taxon>Acetobacterales</taxon>
        <taxon>Acetobacteraceae</taxon>
        <taxon>Acetobacter</taxon>
    </lineage>
</organism>
<keyword evidence="2" id="KW-1133">Transmembrane helix</keyword>
<feature type="region of interest" description="Disordered" evidence="1">
    <location>
        <begin position="52"/>
        <end position="80"/>
    </location>
</feature>
<proteinExistence type="predicted"/>
<dbReference type="EMBL" id="WOTH01000020">
    <property type="protein sequence ID" value="NHO54304.1"/>
    <property type="molecule type" value="Genomic_DNA"/>
</dbReference>
<keyword evidence="2" id="KW-0812">Transmembrane</keyword>
<keyword evidence="2" id="KW-0472">Membrane</keyword>